<keyword evidence="2" id="KW-1185">Reference proteome</keyword>
<evidence type="ECO:0000313" key="1">
    <source>
        <dbReference type="EMBL" id="RNA35742.1"/>
    </source>
</evidence>
<evidence type="ECO:0000313" key="2">
    <source>
        <dbReference type="Proteomes" id="UP000276133"/>
    </source>
</evidence>
<protein>
    <submittedName>
        <fullName evidence="1">Uncharacterized protein</fullName>
    </submittedName>
</protein>
<dbReference type="AlphaFoldDB" id="A0A3M7SJ64"/>
<name>A0A3M7SJ64_BRAPC</name>
<proteinExistence type="predicted"/>
<organism evidence="1 2">
    <name type="scientific">Brachionus plicatilis</name>
    <name type="common">Marine rotifer</name>
    <name type="synonym">Brachionus muelleri</name>
    <dbReference type="NCBI Taxonomy" id="10195"/>
    <lineage>
        <taxon>Eukaryota</taxon>
        <taxon>Metazoa</taxon>
        <taxon>Spiralia</taxon>
        <taxon>Gnathifera</taxon>
        <taxon>Rotifera</taxon>
        <taxon>Eurotatoria</taxon>
        <taxon>Monogononta</taxon>
        <taxon>Pseudotrocha</taxon>
        <taxon>Ploima</taxon>
        <taxon>Brachionidae</taxon>
        <taxon>Brachionus</taxon>
    </lineage>
</organism>
<dbReference type="Proteomes" id="UP000276133">
    <property type="component" value="Unassembled WGS sequence"/>
</dbReference>
<accession>A0A3M7SJ64</accession>
<gene>
    <name evidence="1" type="ORF">BpHYR1_041924</name>
</gene>
<comment type="caution">
    <text evidence="1">The sequence shown here is derived from an EMBL/GenBank/DDBJ whole genome shotgun (WGS) entry which is preliminary data.</text>
</comment>
<sequence length="85" mass="10266">MFFYFVEVENIIEFLVKKFEKQKKEIKNYSQSFSTSITLNVKWKYLKKKDKDTEIKNPITGFTIEFIKEFKAYCVAKCCDHVNNF</sequence>
<dbReference type="EMBL" id="REGN01001290">
    <property type="protein sequence ID" value="RNA35742.1"/>
    <property type="molecule type" value="Genomic_DNA"/>
</dbReference>
<reference evidence="1 2" key="1">
    <citation type="journal article" date="2018" name="Sci. Rep.">
        <title>Genomic signatures of local adaptation to the degree of environmental predictability in rotifers.</title>
        <authorList>
            <person name="Franch-Gras L."/>
            <person name="Hahn C."/>
            <person name="Garcia-Roger E.M."/>
            <person name="Carmona M.J."/>
            <person name="Serra M."/>
            <person name="Gomez A."/>
        </authorList>
    </citation>
    <scope>NUCLEOTIDE SEQUENCE [LARGE SCALE GENOMIC DNA]</scope>
    <source>
        <strain evidence="1">HYR1</strain>
    </source>
</reference>